<organism evidence="1 2">
    <name type="scientific">Dictyocaulus viviparus</name>
    <name type="common">Bovine lungworm</name>
    <dbReference type="NCBI Taxonomy" id="29172"/>
    <lineage>
        <taxon>Eukaryota</taxon>
        <taxon>Metazoa</taxon>
        <taxon>Ecdysozoa</taxon>
        <taxon>Nematoda</taxon>
        <taxon>Chromadorea</taxon>
        <taxon>Rhabditida</taxon>
        <taxon>Rhabditina</taxon>
        <taxon>Rhabditomorpha</taxon>
        <taxon>Strongyloidea</taxon>
        <taxon>Metastrongylidae</taxon>
        <taxon>Dictyocaulus</taxon>
    </lineage>
</organism>
<protein>
    <submittedName>
        <fullName evidence="1">Uncharacterized protein</fullName>
    </submittedName>
</protein>
<evidence type="ECO:0000313" key="2">
    <source>
        <dbReference type="Proteomes" id="UP000053766"/>
    </source>
</evidence>
<evidence type="ECO:0000313" key="1">
    <source>
        <dbReference type="EMBL" id="KJH40003.1"/>
    </source>
</evidence>
<accession>A0A0D8X672</accession>
<sequence length="70" mass="7815">MDKVGCAFYECESPQPRFVSFVCKYGGSDVKPETLLYLPGKPCQYCPEDCVSGSLCYRHKLKPKPTSKSS</sequence>
<dbReference type="InterPro" id="IPR035940">
    <property type="entry name" value="CAP_sf"/>
</dbReference>
<reference evidence="1 2" key="1">
    <citation type="submission" date="2013-11" db="EMBL/GenBank/DDBJ databases">
        <title>Draft genome of the bovine lungworm Dictyocaulus viviparus.</title>
        <authorList>
            <person name="Mitreva M."/>
        </authorList>
    </citation>
    <scope>NUCLEOTIDE SEQUENCE [LARGE SCALE GENOMIC DNA]</scope>
    <source>
        <strain evidence="1 2">HannoverDv2000</strain>
    </source>
</reference>
<dbReference type="EMBL" id="KN718648">
    <property type="protein sequence ID" value="KJH40003.1"/>
    <property type="molecule type" value="Genomic_DNA"/>
</dbReference>
<dbReference type="Proteomes" id="UP000053766">
    <property type="component" value="Unassembled WGS sequence"/>
</dbReference>
<name>A0A0D8X672_DICVI</name>
<dbReference type="OrthoDB" id="737510at2759"/>
<proteinExistence type="predicted"/>
<dbReference type="Gene3D" id="3.40.33.10">
    <property type="entry name" value="CAP"/>
    <property type="match status" value="1"/>
</dbReference>
<dbReference type="AlphaFoldDB" id="A0A0D8X672"/>
<gene>
    <name evidence="1" type="ORF">DICVIV_14084</name>
</gene>
<reference evidence="2" key="2">
    <citation type="journal article" date="2016" name="Sci. Rep.">
        <title>Dictyocaulus viviparus genome, variome and transcriptome elucidate lungworm biology and support future intervention.</title>
        <authorList>
            <person name="McNulty S.N."/>
            <person name="Strube C."/>
            <person name="Rosa B.A."/>
            <person name="Martin J.C."/>
            <person name="Tyagi R."/>
            <person name="Choi Y.J."/>
            <person name="Wang Q."/>
            <person name="Hallsworth Pepin K."/>
            <person name="Zhang X."/>
            <person name="Ozersky P."/>
            <person name="Wilson R.K."/>
            <person name="Sternberg P.W."/>
            <person name="Gasser R.B."/>
            <person name="Mitreva M."/>
        </authorList>
    </citation>
    <scope>NUCLEOTIDE SEQUENCE [LARGE SCALE GENOMIC DNA]</scope>
    <source>
        <strain evidence="2">HannoverDv2000</strain>
    </source>
</reference>
<keyword evidence="2" id="KW-1185">Reference proteome</keyword>